<reference evidence="2" key="1">
    <citation type="submission" date="2016-08" db="EMBL/GenBank/DDBJ databases">
        <authorList>
            <person name="Varghese N."/>
            <person name="Submissions Spin"/>
        </authorList>
    </citation>
    <scope>NUCLEOTIDE SEQUENCE [LARGE SCALE GENOMIC DNA]</scope>
    <source>
        <strain evidence="2">CCBAU 57015</strain>
    </source>
</reference>
<dbReference type="STRING" id="52131.GA0061100_101805"/>
<dbReference type="EMBL" id="FMAC01000001">
    <property type="protein sequence ID" value="SCB10957.1"/>
    <property type="molecule type" value="Genomic_DNA"/>
</dbReference>
<gene>
    <name evidence="1" type="ORF">GA0061100_101805</name>
</gene>
<protein>
    <submittedName>
        <fullName evidence="1">Uncharacterized protein</fullName>
    </submittedName>
</protein>
<keyword evidence="2" id="KW-1185">Reference proteome</keyword>
<sequence>MDGSVAWRPLTLALSPCRGRGNDLDTTANLTRRCEGRTRLHPLLPVKARRRWLTGRMRGRTMAGGVL</sequence>
<accession>A0A1C3U6J8</accession>
<proteinExistence type="predicted"/>
<evidence type="ECO:0000313" key="2">
    <source>
        <dbReference type="Proteomes" id="UP000186228"/>
    </source>
</evidence>
<dbReference type="Proteomes" id="UP000186228">
    <property type="component" value="Unassembled WGS sequence"/>
</dbReference>
<dbReference type="AlphaFoldDB" id="A0A1C3U6J8"/>
<evidence type="ECO:0000313" key="1">
    <source>
        <dbReference type="EMBL" id="SCB10957.1"/>
    </source>
</evidence>
<organism evidence="1 2">
    <name type="scientific">Rhizobium hainanense</name>
    <dbReference type="NCBI Taxonomy" id="52131"/>
    <lineage>
        <taxon>Bacteria</taxon>
        <taxon>Pseudomonadati</taxon>
        <taxon>Pseudomonadota</taxon>
        <taxon>Alphaproteobacteria</taxon>
        <taxon>Hyphomicrobiales</taxon>
        <taxon>Rhizobiaceae</taxon>
        <taxon>Rhizobium/Agrobacterium group</taxon>
        <taxon>Rhizobium</taxon>
    </lineage>
</organism>
<name>A0A1C3U6J8_9HYPH</name>